<dbReference type="Pfam" id="PF03437">
    <property type="entry name" value="BtpA"/>
    <property type="match status" value="1"/>
</dbReference>
<dbReference type="PANTHER" id="PTHR21381:SF3">
    <property type="entry name" value="SGC REGION PROTEIN SGCQ-RELATED"/>
    <property type="match status" value="1"/>
</dbReference>
<evidence type="ECO:0000256" key="1">
    <source>
        <dbReference type="ARBA" id="ARBA00006007"/>
    </source>
</evidence>
<comment type="similarity">
    <text evidence="1">Belongs to the BtpA family.</text>
</comment>
<name>A0A644X9F3_9ZZZZ</name>
<proteinExistence type="inferred from homology"/>
<sequence length="122" mass="12967">MGAQNVKLLFNVVPEAAAYLAGRELESIVKTTIFNCRPDGLCVSGATAGVAVDPEMLRRAKAAAGHTLVFANTGCRIDTIGTLLRIADGAVVGTAFKADGKFENAVDRRRVAQFMEKVKSVR</sequence>
<reference evidence="2" key="1">
    <citation type="submission" date="2019-08" db="EMBL/GenBank/DDBJ databases">
        <authorList>
            <person name="Kucharzyk K."/>
            <person name="Murdoch R.W."/>
            <person name="Higgins S."/>
            <person name="Loffler F."/>
        </authorList>
    </citation>
    <scope>NUCLEOTIDE SEQUENCE</scope>
</reference>
<dbReference type="InterPro" id="IPR005137">
    <property type="entry name" value="BtpA"/>
</dbReference>
<dbReference type="AlphaFoldDB" id="A0A644X9F3"/>
<dbReference type="PANTHER" id="PTHR21381">
    <property type="entry name" value="ZGC:162297"/>
    <property type="match status" value="1"/>
</dbReference>
<comment type="caution">
    <text evidence="2">The sequence shown here is derived from an EMBL/GenBank/DDBJ whole genome shotgun (WGS) entry which is preliminary data.</text>
</comment>
<evidence type="ECO:0008006" key="3">
    <source>
        <dbReference type="Google" id="ProtNLM"/>
    </source>
</evidence>
<gene>
    <name evidence="2" type="ORF">SDC9_59169</name>
</gene>
<protein>
    <recommendedName>
        <fullName evidence="3">Sgc region protein SgcQ</fullName>
    </recommendedName>
</protein>
<organism evidence="2">
    <name type="scientific">bioreactor metagenome</name>
    <dbReference type="NCBI Taxonomy" id="1076179"/>
    <lineage>
        <taxon>unclassified sequences</taxon>
        <taxon>metagenomes</taxon>
        <taxon>ecological metagenomes</taxon>
    </lineage>
</organism>
<dbReference type="SUPFAM" id="SSF51366">
    <property type="entry name" value="Ribulose-phoshate binding barrel"/>
    <property type="match status" value="1"/>
</dbReference>
<evidence type="ECO:0000313" key="2">
    <source>
        <dbReference type="EMBL" id="MPM12815.1"/>
    </source>
</evidence>
<accession>A0A644X9F3</accession>
<dbReference type="InterPro" id="IPR011060">
    <property type="entry name" value="RibuloseP-bd_barrel"/>
</dbReference>
<dbReference type="EMBL" id="VSSQ01002025">
    <property type="protein sequence ID" value="MPM12815.1"/>
    <property type="molecule type" value="Genomic_DNA"/>
</dbReference>